<sequence>MNNIGYCSHEGFTKELIERNRNYGTLVLSEHTRTAIKAGVPMIVSAASNRTLEEIASVAAATINDTSTALTDPVLWFQIKIFKDQSKTLNLIRRVEKSGYGALVIGVDWSISGKRRETWNRLLQVCDPALIKTPSIPETEREESKIVVVVRLAVHYAACSMPRTHHGHYNHNFRTIHVAQLA</sequence>
<organism evidence="5 6">
    <name type="scientific">Romanomermis culicivorax</name>
    <name type="common">Nematode worm</name>
    <dbReference type="NCBI Taxonomy" id="13658"/>
    <lineage>
        <taxon>Eukaryota</taxon>
        <taxon>Metazoa</taxon>
        <taxon>Ecdysozoa</taxon>
        <taxon>Nematoda</taxon>
        <taxon>Enoplea</taxon>
        <taxon>Dorylaimia</taxon>
        <taxon>Mermithida</taxon>
        <taxon>Mermithoidea</taxon>
        <taxon>Mermithidae</taxon>
        <taxon>Romanomermis</taxon>
    </lineage>
</organism>
<dbReference type="Proteomes" id="UP000887565">
    <property type="component" value="Unplaced"/>
</dbReference>
<keyword evidence="3" id="KW-0288">FMN</keyword>
<dbReference type="PANTHER" id="PTHR10578">
    <property type="entry name" value="S -2-HYDROXY-ACID OXIDASE-RELATED"/>
    <property type="match status" value="1"/>
</dbReference>
<dbReference type="GO" id="GO:0016491">
    <property type="term" value="F:oxidoreductase activity"/>
    <property type="evidence" value="ECO:0007669"/>
    <property type="project" value="InterPro"/>
</dbReference>
<evidence type="ECO:0000256" key="1">
    <source>
        <dbReference type="ARBA" id="ARBA00001917"/>
    </source>
</evidence>
<dbReference type="PANTHER" id="PTHR10578:SF107">
    <property type="entry name" value="2-HYDROXYACID OXIDASE 1"/>
    <property type="match status" value="1"/>
</dbReference>
<evidence type="ECO:0000313" key="5">
    <source>
        <dbReference type="Proteomes" id="UP000887565"/>
    </source>
</evidence>
<keyword evidence="5" id="KW-1185">Reference proteome</keyword>
<evidence type="ECO:0000259" key="4">
    <source>
        <dbReference type="Pfam" id="PF01070"/>
    </source>
</evidence>
<evidence type="ECO:0000256" key="3">
    <source>
        <dbReference type="ARBA" id="ARBA00022643"/>
    </source>
</evidence>
<dbReference type="Gene3D" id="3.20.20.70">
    <property type="entry name" value="Aldolase class I"/>
    <property type="match status" value="1"/>
</dbReference>
<comment type="cofactor">
    <cofactor evidence="1">
        <name>FMN</name>
        <dbReference type="ChEBI" id="CHEBI:58210"/>
    </cofactor>
</comment>
<keyword evidence="2" id="KW-0285">Flavoprotein</keyword>
<protein>
    <submittedName>
        <fullName evidence="6">FMN-dependent dehydrogenase domain-containing protein</fullName>
    </submittedName>
</protein>
<dbReference type="InterPro" id="IPR000262">
    <property type="entry name" value="FMN-dep_DH"/>
</dbReference>
<dbReference type="WBParaSite" id="nRc.2.0.1.t41242-RA">
    <property type="protein sequence ID" value="nRc.2.0.1.t41242-RA"/>
    <property type="gene ID" value="nRc.2.0.1.g41242"/>
</dbReference>
<feature type="domain" description="FMN-dependent dehydrogenase" evidence="4">
    <location>
        <begin position="32"/>
        <end position="121"/>
    </location>
</feature>
<proteinExistence type="predicted"/>
<dbReference type="SUPFAM" id="SSF51395">
    <property type="entry name" value="FMN-linked oxidoreductases"/>
    <property type="match status" value="1"/>
</dbReference>
<name>A0A915KQS4_ROMCU</name>
<evidence type="ECO:0000313" key="6">
    <source>
        <dbReference type="WBParaSite" id="nRc.2.0.1.t41242-RA"/>
    </source>
</evidence>
<dbReference type="InterPro" id="IPR013785">
    <property type="entry name" value="Aldolase_TIM"/>
</dbReference>
<dbReference type="AlphaFoldDB" id="A0A915KQS4"/>
<reference evidence="6" key="1">
    <citation type="submission" date="2022-11" db="UniProtKB">
        <authorList>
            <consortium name="WormBaseParasite"/>
        </authorList>
    </citation>
    <scope>IDENTIFICATION</scope>
</reference>
<accession>A0A915KQS4</accession>
<dbReference type="Pfam" id="PF01070">
    <property type="entry name" value="FMN_dh"/>
    <property type="match status" value="1"/>
</dbReference>
<evidence type="ECO:0000256" key="2">
    <source>
        <dbReference type="ARBA" id="ARBA00022630"/>
    </source>
</evidence>